<feature type="region of interest" description="Disordered" evidence="1">
    <location>
        <begin position="378"/>
        <end position="427"/>
    </location>
</feature>
<accession>A0ABV1L5Y7</accession>
<dbReference type="InterPro" id="IPR036397">
    <property type="entry name" value="RNaseH_sf"/>
</dbReference>
<organism evidence="3 4">
    <name type="scientific">Cohnella silvisoli</name>
    <dbReference type="NCBI Taxonomy" id="2873699"/>
    <lineage>
        <taxon>Bacteria</taxon>
        <taxon>Bacillati</taxon>
        <taxon>Bacillota</taxon>
        <taxon>Bacilli</taxon>
        <taxon>Bacillales</taxon>
        <taxon>Paenibacillaceae</taxon>
        <taxon>Cohnella</taxon>
    </lineage>
</organism>
<dbReference type="InterPro" id="IPR009057">
    <property type="entry name" value="Homeodomain-like_sf"/>
</dbReference>
<dbReference type="PANTHER" id="PTHR35004:SF7">
    <property type="entry name" value="INTEGRASE PROTEIN"/>
    <property type="match status" value="1"/>
</dbReference>
<dbReference type="InterPro" id="IPR012337">
    <property type="entry name" value="RNaseH-like_sf"/>
</dbReference>
<name>A0ABV1L5Y7_9BACL</name>
<dbReference type="SUPFAM" id="SSF46689">
    <property type="entry name" value="Homeodomain-like"/>
    <property type="match status" value="1"/>
</dbReference>
<dbReference type="Pfam" id="PF13551">
    <property type="entry name" value="HTH_29"/>
    <property type="match status" value="1"/>
</dbReference>
<evidence type="ECO:0000256" key="1">
    <source>
        <dbReference type="SAM" id="MobiDB-lite"/>
    </source>
</evidence>
<gene>
    <name evidence="3" type="ORF">QJS35_33000</name>
</gene>
<protein>
    <submittedName>
        <fullName evidence="3">ISNCY family transposase</fullName>
    </submittedName>
</protein>
<comment type="caution">
    <text evidence="3">The sequence shown here is derived from an EMBL/GenBank/DDBJ whole genome shotgun (WGS) entry which is preliminary data.</text>
</comment>
<dbReference type="PANTHER" id="PTHR35004">
    <property type="entry name" value="TRANSPOSASE RV3428C-RELATED"/>
    <property type="match status" value="1"/>
</dbReference>
<dbReference type="PROSITE" id="PS50994">
    <property type="entry name" value="INTEGRASE"/>
    <property type="match status" value="1"/>
</dbReference>
<feature type="compositionally biased region" description="Basic and acidic residues" evidence="1">
    <location>
        <begin position="378"/>
        <end position="391"/>
    </location>
</feature>
<evidence type="ECO:0000313" key="4">
    <source>
        <dbReference type="Proteomes" id="UP001493487"/>
    </source>
</evidence>
<evidence type="ECO:0000259" key="2">
    <source>
        <dbReference type="PROSITE" id="PS50994"/>
    </source>
</evidence>
<dbReference type="Gene3D" id="3.30.420.10">
    <property type="entry name" value="Ribonuclease H-like superfamily/Ribonuclease H"/>
    <property type="match status" value="1"/>
</dbReference>
<dbReference type="RefSeq" id="WP_232190341.1">
    <property type="nucleotide sequence ID" value="NZ_JAIOAP010000038.1"/>
</dbReference>
<reference evidence="3 4" key="1">
    <citation type="journal article" date="2023" name="Genome Announc.">
        <title>Pan-Genome Analyses of the Genus Cohnella and Proposal of the Novel Species Cohnella silvisoli sp. nov., Isolated from Forest Soil.</title>
        <authorList>
            <person name="Wang C."/>
            <person name="Mao L."/>
            <person name="Bao G."/>
            <person name="Zhu H."/>
        </authorList>
    </citation>
    <scope>NUCLEOTIDE SEQUENCE [LARGE SCALE GENOMIC DNA]</scope>
    <source>
        <strain evidence="3 4">NL03-T5-1</strain>
    </source>
</reference>
<feature type="domain" description="Integrase catalytic" evidence="2">
    <location>
        <begin position="129"/>
        <end position="316"/>
    </location>
</feature>
<keyword evidence="4" id="KW-1185">Reference proteome</keyword>
<proteinExistence type="predicted"/>
<dbReference type="EMBL" id="JASKHM010000038">
    <property type="protein sequence ID" value="MEQ4487202.1"/>
    <property type="molecule type" value="Genomic_DNA"/>
</dbReference>
<feature type="compositionally biased region" description="Polar residues" evidence="1">
    <location>
        <begin position="409"/>
        <end position="427"/>
    </location>
</feature>
<dbReference type="SUPFAM" id="SSF53098">
    <property type="entry name" value="Ribonuclease H-like"/>
    <property type="match status" value="1"/>
</dbReference>
<dbReference type="InterPro" id="IPR001584">
    <property type="entry name" value="Integrase_cat-core"/>
</dbReference>
<sequence length="427" mass="48289">MTRAEMKKVLVVEKIFGGQMTNSEGAAALGLTNRQVIRLKKQYDAEGAEGLTHKNRGRTPKHALSEAVKDQAAKLYTEKYHGSNNCHFAELLEEHEAVKLSSSSIRRILLAKDIKQVRKRRRSKAHQPRERKPQAGMLWQIDATPYAWLEDRAPVFALHAAIDDATGTVVGAVFRPNECREGYSLVMQQGIKMYGVPLGLYSDRHTIFRSPNEKLTVEQELAGETKPLSHFGKAMAELHIEHIKAITPQAKGRVERLWVTFQDRLVIELRLLGVKTLEEANEALPGLLQKHNRKFAVQPKMADSAYVKYDAHINLNHVFTIRKPRQLGHGNTLSHNGIIYTFAKPNAFRFDAKTTVEVRQTLSGDVLIWHNGHALPLKETEKPKRVTDTKKAMPAQPRKPADNHPWRNGWNQKQVKNTTKSTTVQAT</sequence>
<evidence type="ECO:0000313" key="3">
    <source>
        <dbReference type="EMBL" id="MEQ4487202.1"/>
    </source>
</evidence>
<dbReference type="InterPro" id="IPR047797">
    <property type="entry name" value="ISNCY_transpos"/>
</dbReference>
<dbReference type="NCBIfam" id="NF033594">
    <property type="entry name" value="transpos_ISNCY_2"/>
    <property type="match status" value="1"/>
</dbReference>
<dbReference type="Proteomes" id="UP001493487">
    <property type="component" value="Unassembled WGS sequence"/>
</dbReference>